<dbReference type="InParanoid" id="A0A2I0LVV2"/>
<keyword evidence="2" id="KW-0479">Metal-binding</keyword>
<keyword evidence="6" id="KW-0238">DNA-binding</keyword>
<feature type="region of interest" description="Disordered" evidence="9">
    <location>
        <begin position="169"/>
        <end position="250"/>
    </location>
</feature>
<gene>
    <name evidence="11" type="primary">ZNF395</name>
    <name evidence="11" type="ORF">A306_00011807</name>
</gene>
<organism evidence="11 12">
    <name type="scientific">Columba livia</name>
    <name type="common">Rock dove</name>
    <dbReference type="NCBI Taxonomy" id="8932"/>
    <lineage>
        <taxon>Eukaryota</taxon>
        <taxon>Metazoa</taxon>
        <taxon>Chordata</taxon>
        <taxon>Craniata</taxon>
        <taxon>Vertebrata</taxon>
        <taxon>Euteleostomi</taxon>
        <taxon>Archelosauria</taxon>
        <taxon>Archosauria</taxon>
        <taxon>Dinosauria</taxon>
        <taxon>Saurischia</taxon>
        <taxon>Theropoda</taxon>
        <taxon>Coelurosauria</taxon>
        <taxon>Aves</taxon>
        <taxon>Neognathae</taxon>
        <taxon>Neoaves</taxon>
        <taxon>Columbimorphae</taxon>
        <taxon>Columbiformes</taxon>
        <taxon>Columbidae</taxon>
        <taxon>Columba</taxon>
    </lineage>
</organism>
<evidence type="ECO:0000256" key="7">
    <source>
        <dbReference type="ARBA" id="ARBA00023163"/>
    </source>
</evidence>
<keyword evidence="3" id="KW-0863">Zinc-finger</keyword>
<dbReference type="AlphaFoldDB" id="A0A2I0LVV2"/>
<keyword evidence="12" id="KW-1185">Reference proteome</keyword>
<dbReference type="PANTHER" id="PTHR13006:SF6">
    <property type="entry name" value="ZINC FINGER PROTEIN 395"/>
    <property type="match status" value="1"/>
</dbReference>
<evidence type="ECO:0000313" key="12">
    <source>
        <dbReference type="Proteomes" id="UP000053872"/>
    </source>
</evidence>
<keyword evidence="4" id="KW-0862">Zinc</keyword>
<dbReference type="InterPro" id="IPR052253">
    <property type="entry name" value="CR1/CR2-DNA-binding_regulator"/>
</dbReference>
<feature type="compositionally biased region" description="Basic and acidic residues" evidence="9">
    <location>
        <begin position="178"/>
        <end position="187"/>
    </location>
</feature>
<dbReference type="Proteomes" id="UP000053872">
    <property type="component" value="Unassembled WGS sequence"/>
</dbReference>
<proteinExistence type="predicted"/>
<reference evidence="11 12" key="1">
    <citation type="journal article" date="2013" name="Science">
        <title>Genomic diversity and evolution of the head crest in the rock pigeon.</title>
        <authorList>
            <person name="Shapiro M.D."/>
            <person name="Kronenberg Z."/>
            <person name="Li C."/>
            <person name="Domyan E.T."/>
            <person name="Pan H."/>
            <person name="Campbell M."/>
            <person name="Tan H."/>
            <person name="Huff C.D."/>
            <person name="Hu H."/>
            <person name="Vickrey A.I."/>
            <person name="Nielsen S.C."/>
            <person name="Stringham S.A."/>
            <person name="Hu H."/>
            <person name="Willerslev E."/>
            <person name="Gilbert M.T."/>
            <person name="Yandell M."/>
            <person name="Zhang G."/>
            <person name="Wang J."/>
        </authorList>
    </citation>
    <scope>NUCLEOTIDE SEQUENCE [LARGE SCALE GENOMIC DNA]</scope>
    <source>
        <tissue evidence="11">Blood</tissue>
    </source>
</reference>
<keyword evidence="7" id="KW-0804">Transcription</keyword>
<dbReference type="GO" id="GO:0003700">
    <property type="term" value="F:DNA-binding transcription factor activity"/>
    <property type="evidence" value="ECO:0007669"/>
    <property type="project" value="TreeGrafter"/>
</dbReference>
<evidence type="ECO:0000256" key="2">
    <source>
        <dbReference type="ARBA" id="ARBA00022723"/>
    </source>
</evidence>
<evidence type="ECO:0000256" key="4">
    <source>
        <dbReference type="ARBA" id="ARBA00022833"/>
    </source>
</evidence>
<comment type="caution">
    <text evidence="11">The sequence shown here is derived from an EMBL/GenBank/DDBJ whole genome shotgun (WGS) entry which is preliminary data.</text>
</comment>
<dbReference type="GO" id="GO:0006357">
    <property type="term" value="P:regulation of transcription by RNA polymerase II"/>
    <property type="evidence" value="ECO:0007669"/>
    <property type="project" value="TreeGrafter"/>
</dbReference>
<keyword evidence="5" id="KW-0805">Transcription regulation</keyword>
<evidence type="ECO:0000256" key="5">
    <source>
        <dbReference type="ARBA" id="ARBA00023015"/>
    </source>
</evidence>
<evidence type="ECO:0000256" key="3">
    <source>
        <dbReference type="ARBA" id="ARBA00022771"/>
    </source>
</evidence>
<evidence type="ECO:0000256" key="8">
    <source>
        <dbReference type="ARBA" id="ARBA00023242"/>
    </source>
</evidence>
<protein>
    <submittedName>
        <fullName evidence="11">Zinc finger protein 395</fullName>
    </submittedName>
</protein>
<evidence type="ECO:0000259" key="10">
    <source>
        <dbReference type="Pfam" id="PF15997"/>
    </source>
</evidence>
<evidence type="ECO:0000256" key="6">
    <source>
        <dbReference type="ARBA" id="ARBA00023125"/>
    </source>
</evidence>
<evidence type="ECO:0000256" key="9">
    <source>
        <dbReference type="SAM" id="MobiDB-lite"/>
    </source>
</evidence>
<dbReference type="PANTHER" id="PTHR13006">
    <property type="entry name" value="PAPILLOMAVIRUS REGULATORY FACTOR PRF-1"/>
    <property type="match status" value="1"/>
</dbReference>
<accession>A0A2I0LVV2</accession>
<dbReference type="GO" id="GO:0005634">
    <property type="term" value="C:nucleus"/>
    <property type="evidence" value="ECO:0007669"/>
    <property type="project" value="UniProtKB-SubCell"/>
</dbReference>
<evidence type="ECO:0000313" key="11">
    <source>
        <dbReference type="EMBL" id="PKK21547.1"/>
    </source>
</evidence>
<dbReference type="InterPro" id="IPR031940">
    <property type="entry name" value="DUF4772"/>
</dbReference>
<dbReference type="EMBL" id="AKCR02000079">
    <property type="protein sequence ID" value="PKK21547.1"/>
    <property type="molecule type" value="Genomic_DNA"/>
</dbReference>
<dbReference type="Pfam" id="PF15997">
    <property type="entry name" value="DUF4772"/>
    <property type="match status" value="1"/>
</dbReference>
<evidence type="ECO:0000256" key="1">
    <source>
        <dbReference type="ARBA" id="ARBA00004123"/>
    </source>
</evidence>
<dbReference type="GO" id="GO:0008270">
    <property type="term" value="F:zinc ion binding"/>
    <property type="evidence" value="ECO:0007669"/>
    <property type="project" value="UniProtKB-KW"/>
</dbReference>
<feature type="domain" description="DUF4772" evidence="10">
    <location>
        <begin position="7"/>
        <end position="108"/>
    </location>
</feature>
<dbReference type="GO" id="GO:0000978">
    <property type="term" value="F:RNA polymerase II cis-regulatory region sequence-specific DNA binding"/>
    <property type="evidence" value="ECO:0007669"/>
    <property type="project" value="TreeGrafter"/>
</dbReference>
<feature type="region of interest" description="Disordered" evidence="9">
    <location>
        <begin position="125"/>
        <end position="152"/>
    </location>
</feature>
<name>A0A2I0LVV2_COLLI</name>
<comment type="subcellular location">
    <subcellularLocation>
        <location evidence="1">Nucleus</location>
    </subcellularLocation>
</comment>
<keyword evidence="8" id="KW-0539">Nucleus</keyword>
<sequence>MASVLSRRLGKRSLLGTRVSAPTALAEGVLVATQIPGLPTGDLGRVSAPRDDGSCALPVEESGSALRFPSPGCQQLHAGQQVLVTYNGQECPGLVEQHNLLSDKVKVPLPDQGLQPCWRVQDVQPPALPTAGSPGPSEALQRSVSSNIDVPKRKADAAVDMDEMVGAGEPLLQPRGAEPSHRREQHPPHTGAVRSLEGERRRLGQRQQHHQRALERGQRHLHPFAAPPRRKPQILQRGPELPPGRRWLRD</sequence>